<name>A0A7J7J4H2_BUGNE</name>
<dbReference type="GO" id="GO:0016529">
    <property type="term" value="C:sarcoplasmic reticulum"/>
    <property type="evidence" value="ECO:0007669"/>
    <property type="project" value="TreeGrafter"/>
</dbReference>
<feature type="compositionally biased region" description="Basic and acidic residues" evidence="1">
    <location>
        <begin position="220"/>
        <end position="244"/>
    </location>
</feature>
<dbReference type="OrthoDB" id="5562606at2759"/>
<protein>
    <submittedName>
        <fullName evidence="2">DIS3L</fullName>
    </submittedName>
</protein>
<dbReference type="AlphaFoldDB" id="A0A7J7J4H2"/>
<dbReference type="PANTHER" id="PTHR14938:SF2">
    <property type="entry name" value="HCLS1-ASSOCIATED PROTEIN X-1"/>
    <property type="match status" value="1"/>
</dbReference>
<organism evidence="2 3">
    <name type="scientific">Bugula neritina</name>
    <name type="common">Brown bryozoan</name>
    <name type="synonym">Sertularia neritina</name>
    <dbReference type="NCBI Taxonomy" id="10212"/>
    <lineage>
        <taxon>Eukaryota</taxon>
        <taxon>Metazoa</taxon>
        <taxon>Spiralia</taxon>
        <taxon>Lophotrochozoa</taxon>
        <taxon>Bryozoa</taxon>
        <taxon>Gymnolaemata</taxon>
        <taxon>Cheilostomatida</taxon>
        <taxon>Flustrina</taxon>
        <taxon>Buguloidea</taxon>
        <taxon>Bugulidae</taxon>
        <taxon>Bugula</taxon>
    </lineage>
</organism>
<reference evidence="2" key="1">
    <citation type="submission" date="2020-06" db="EMBL/GenBank/DDBJ databases">
        <title>Draft genome of Bugula neritina, a colonial animal packing powerful symbionts and potential medicines.</title>
        <authorList>
            <person name="Rayko M."/>
        </authorList>
    </citation>
    <scope>NUCLEOTIDE SEQUENCE [LARGE SCALE GENOMIC DNA]</scope>
    <source>
        <strain evidence="2">Kwan_BN1</strain>
    </source>
</reference>
<feature type="region of interest" description="Disordered" evidence="1">
    <location>
        <begin position="14"/>
        <end position="46"/>
    </location>
</feature>
<evidence type="ECO:0000313" key="3">
    <source>
        <dbReference type="Proteomes" id="UP000593567"/>
    </source>
</evidence>
<gene>
    <name evidence="2" type="ORF">EB796_020618</name>
</gene>
<dbReference type="GO" id="GO:0030136">
    <property type="term" value="C:clathrin-coated vesicle"/>
    <property type="evidence" value="ECO:0007669"/>
    <property type="project" value="TreeGrafter"/>
</dbReference>
<proteinExistence type="predicted"/>
<feature type="region of interest" description="Disordered" evidence="1">
    <location>
        <begin position="105"/>
        <end position="250"/>
    </location>
</feature>
<keyword evidence="3" id="KW-1185">Reference proteome</keyword>
<feature type="compositionally biased region" description="Basic and acidic residues" evidence="1">
    <location>
        <begin position="121"/>
        <end position="137"/>
    </location>
</feature>
<dbReference type="PANTHER" id="PTHR14938">
    <property type="entry name" value="HCLS1-ASSOCIATED PROTEIN X-1"/>
    <property type="match status" value="1"/>
</dbReference>
<dbReference type="Proteomes" id="UP000593567">
    <property type="component" value="Unassembled WGS sequence"/>
</dbReference>
<dbReference type="GO" id="GO:0030833">
    <property type="term" value="P:regulation of actin filament polymerization"/>
    <property type="evidence" value="ECO:0007669"/>
    <property type="project" value="TreeGrafter"/>
</dbReference>
<evidence type="ECO:0000256" key="1">
    <source>
        <dbReference type="SAM" id="MobiDB-lite"/>
    </source>
</evidence>
<evidence type="ECO:0000313" key="2">
    <source>
        <dbReference type="EMBL" id="KAF6021079.1"/>
    </source>
</evidence>
<dbReference type="InterPro" id="IPR017248">
    <property type="entry name" value="HAX-1"/>
</dbReference>
<dbReference type="GO" id="GO:0015629">
    <property type="term" value="C:actin cytoskeleton"/>
    <property type="evidence" value="ECO:0007669"/>
    <property type="project" value="TreeGrafter"/>
</dbReference>
<comment type="caution">
    <text evidence="2">The sequence shown here is derived from an EMBL/GenBank/DDBJ whole genome shotgun (WGS) entry which is preliminary data.</text>
</comment>
<accession>A0A7J7J4H2</accession>
<sequence>MDIFRQIFQSLVPGHSNQNPDISGYNERETNSNSRNSHSDTPYDFPCEEDFEQRRRPFSGFSHFGRSFEDVMKEIDDSFEEMFRAFGTDSMPMFDPFKFSGEGDVVQRGHRSPTLPSSGNVRDHMLRKDGNSSRHYPDDEDINVRSRMLKAPHDWPKPANDSKQSDINWDSALKQGATVNDILDGRHPHNPQTAPSADRNPGNAPRFRSIYRYSSTTTTRKPDGTVETRKVTRDEHGNEKETVEIKNGPS</sequence>
<dbReference type="EMBL" id="VXIV02003138">
    <property type="protein sequence ID" value="KAF6021079.1"/>
    <property type="molecule type" value="Genomic_DNA"/>
</dbReference>
<dbReference type="GO" id="GO:0043066">
    <property type="term" value="P:negative regulation of apoptotic process"/>
    <property type="evidence" value="ECO:0007669"/>
    <property type="project" value="InterPro"/>
</dbReference>
<dbReference type="GO" id="GO:0005739">
    <property type="term" value="C:mitochondrion"/>
    <property type="evidence" value="ECO:0007669"/>
    <property type="project" value="TreeGrafter"/>
</dbReference>
<dbReference type="GO" id="GO:0016324">
    <property type="term" value="C:apical plasma membrane"/>
    <property type="evidence" value="ECO:0007669"/>
    <property type="project" value="TreeGrafter"/>
</dbReference>